<protein>
    <submittedName>
        <fullName evidence="1">Uncharacterized protein</fullName>
    </submittedName>
</protein>
<evidence type="ECO:0000313" key="1">
    <source>
        <dbReference type="EMBL" id="SVB20841.1"/>
    </source>
</evidence>
<proteinExistence type="predicted"/>
<sequence length="40" mass="4341">MAISYSTELSVGSRLFGSPAFLQARLISAKLLEEGAPQDW</sequence>
<organism evidence="1">
    <name type="scientific">marine metagenome</name>
    <dbReference type="NCBI Taxonomy" id="408172"/>
    <lineage>
        <taxon>unclassified sequences</taxon>
        <taxon>metagenomes</taxon>
        <taxon>ecological metagenomes</taxon>
    </lineage>
</organism>
<name>A0A382C555_9ZZZZ</name>
<gene>
    <name evidence="1" type="ORF">METZ01_LOCUS173695</name>
</gene>
<accession>A0A382C555</accession>
<dbReference type="EMBL" id="UINC01032718">
    <property type="protein sequence ID" value="SVB20841.1"/>
    <property type="molecule type" value="Genomic_DNA"/>
</dbReference>
<reference evidence="1" key="1">
    <citation type="submission" date="2018-05" db="EMBL/GenBank/DDBJ databases">
        <authorList>
            <person name="Lanie J.A."/>
            <person name="Ng W.-L."/>
            <person name="Kazmierczak K.M."/>
            <person name="Andrzejewski T.M."/>
            <person name="Davidsen T.M."/>
            <person name="Wayne K.J."/>
            <person name="Tettelin H."/>
            <person name="Glass J.I."/>
            <person name="Rusch D."/>
            <person name="Podicherti R."/>
            <person name="Tsui H.-C.T."/>
            <person name="Winkler M.E."/>
        </authorList>
    </citation>
    <scope>NUCLEOTIDE SEQUENCE</scope>
</reference>
<dbReference type="AlphaFoldDB" id="A0A382C555"/>